<comment type="subcellular location">
    <subcellularLocation>
        <location evidence="1">Cell membrane</location>
        <topology evidence="1">Multi-pass membrane protein</topology>
    </subcellularLocation>
</comment>
<dbReference type="GO" id="GO:0016491">
    <property type="term" value="F:oxidoreductase activity"/>
    <property type="evidence" value="ECO:0007669"/>
    <property type="project" value="UniProtKB-KW"/>
</dbReference>
<organism evidence="9 10">
    <name type="scientific">Desulfoplanes formicivorans</name>
    <dbReference type="NCBI Taxonomy" id="1592317"/>
    <lineage>
        <taxon>Bacteria</taxon>
        <taxon>Pseudomonadati</taxon>
        <taxon>Thermodesulfobacteriota</taxon>
        <taxon>Desulfovibrionia</taxon>
        <taxon>Desulfovibrionales</taxon>
        <taxon>Desulfoplanaceae</taxon>
        <taxon>Desulfoplanes</taxon>
    </lineage>
</organism>
<evidence type="ECO:0000313" key="9">
    <source>
        <dbReference type="EMBL" id="GAU08044.1"/>
    </source>
</evidence>
<comment type="caution">
    <text evidence="9">The sequence shown here is derived from an EMBL/GenBank/DDBJ whole genome shotgun (WGS) entry which is preliminary data.</text>
</comment>
<keyword evidence="2" id="KW-1003">Cell membrane</keyword>
<dbReference type="InterPro" id="IPR036197">
    <property type="entry name" value="NarG-like_sf"/>
</dbReference>
<accession>A0A194AH01</accession>
<evidence type="ECO:0000256" key="1">
    <source>
        <dbReference type="ARBA" id="ARBA00004651"/>
    </source>
</evidence>
<name>A0A194AH01_9BACT</name>
<dbReference type="NCBIfam" id="NF038037">
    <property type="entry name" value="cytob_DsrM"/>
    <property type="match status" value="1"/>
</dbReference>
<dbReference type="OrthoDB" id="9769404at2"/>
<evidence type="ECO:0000256" key="4">
    <source>
        <dbReference type="ARBA" id="ARBA00022989"/>
    </source>
</evidence>
<feature type="transmembrane region" description="Helical" evidence="7">
    <location>
        <begin position="124"/>
        <end position="144"/>
    </location>
</feature>
<feature type="transmembrane region" description="Helical" evidence="7">
    <location>
        <begin position="200"/>
        <end position="225"/>
    </location>
</feature>
<evidence type="ECO:0000256" key="7">
    <source>
        <dbReference type="SAM" id="Phobius"/>
    </source>
</evidence>
<dbReference type="AlphaFoldDB" id="A0A194AH01"/>
<evidence type="ECO:0000256" key="2">
    <source>
        <dbReference type="ARBA" id="ARBA00022475"/>
    </source>
</evidence>
<dbReference type="STRING" id="1592317.DPF_0745"/>
<dbReference type="InterPro" id="IPR047660">
    <property type="entry name" value="DsrM"/>
</dbReference>
<evidence type="ECO:0000256" key="5">
    <source>
        <dbReference type="ARBA" id="ARBA00023002"/>
    </source>
</evidence>
<dbReference type="Proteomes" id="UP000095200">
    <property type="component" value="Unassembled WGS sequence"/>
</dbReference>
<dbReference type="Pfam" id="PF02665">
    <property type="entry name" value="Nitrate_red_gam"/>
    <property type="match status" value="1"/>
</dbReference>
<keyword evidence="10" id="KW-1185">Reference proteome</keyword>
<protein>
    <submittedName>
        <fullName evidence="9">Menaquinol oxidoreductase</fullName>
    </submittedName>
</protein>
<dbReference type="SUPFAM" id="SSF103501">
    <property type="entry name" value="Respiratory nitrate reductase 1 gamma chain"/>
    <property type="match status" value="1"/>
</dbReference>
<evidence type="ECO:0000259" key="8">
    <source>
        <dbReference type="Pfam" id="PF02665"/>
    </source>
</evidence>
<evidence type="ECO:0000256" key="6">
    <source>
        <dbReference type="ARBA" id="ARBA00023136"/>
    </source>
</evidence>
<reference evidence="10" key="1">
    <citation type="submission" date="2016-06" db="EMBL/GenBank/DDBJ databases">
        <title>Draft genome sequence of Desulfoplanes formicivorans strain Pf12B.</title>
        <authorList>
            <person name="Watanabe M."/>
            <person name="Kojima H."/>
            <person name="Fukui M."/>
        </authorList>
    </citation>
    <scope>NUCLEOTIDE SEQUENCE [LARGE SCALE GENOMIC DNA]</scope>
    <source>
        <strain evidence="10">Pf12B</strain>
    </source>
</reference>
<dbReference type="GO" id="GO:0005886">
    <property type="term" value="C:plasma membrane"/>
    <property type="evidence" value="ECO:0007669"/>
    <property type="project" value="UniProtKB-SubCell"/>
</dbReference>
<dbReference type="RefSeq" id="WP_069857526.1">
    <property type="nucleotide sequence ID" value="NZ_BDFE01000008.1"/>
</dbReference>
<dbReference type="Gene3D" id="1.20.950.20">
    <property type="entry name" value="Transmembrane di-heme cytochromes, Chain C"/>
    <property type="match status" value="1"/>
</dbReference>
<feature type="transmembrane region" description="Helical" evidence="7">
    <location>
        <begin position="245"/>
        <end position="268"/>
    </location>
</feature>
<gene>
    <name evidence="9" type="ORF">DPF_0745</name>
</gene>
<feature type="transmembrane region" description="Helical" evidence="7">
    <location>
        <begin position="164"/>
        <end position="188"/>
    </location>
</feature>
<feature type="transmembrane region" description="Helical" evidence="7">
    <location>
        <begin position="30"/>
        <end position="51"/>
    </location>
</feature>
<keyword evidence="6 7" id="KW-0472">Membrane</keyword>
<feature type="domain" description="NarG-like" evidence="8">
    <location>
        <begin position="119"/>
        <end position="276"/>
    </location>
</feature>
<proteinExistence type="predicted"/>
<dbReference type="InterPro" id="IPR023234">
    <property type="entry name" value="NarG-like_domain"/>
</dbReference>
<evidence type="ECO:0000313" key="10">
    <source>
        <dbReference type="Proteomes" id="UP000095200"/>
    </source>
</evidence>
<keyword evidence="4 7" id="KW-1133">Transmembrane helix</keyword>
<evidence type="ECO:0000256" key="3">
    <source>
        <dbReference type="ARBA" id="ARBA00022692"/>
    </source>
</evidence>
<sequence length="336" mass="38172">MKALYSLFLVFALVVVSVLGAGAMEWHSLFGTVIPYAAFLLFVIGFCMRVVNWAKSPVPFRIPTTCGQQKSLPWIKHSKIENPFTTSGVVVRMLLEVLCFRSLFRNTKIDLRSGPRLTFSSSKWLWLGALAFHYSFLIIVIRHMRFFTEPVPGFISVFDAVDGVLQLGAPTIYLTDGIFLLAIAYLFIRRLVVPHMRYISLVADFFPLLLILAIGITGIAMRYFVKTDVVAIKELTMNLVQLHPVIPEGIGVIFYVHLFLVCTLLVYFPLSKLMHMGGVFMSPTRNMASNNRAVRHINPWNYPVPVHTYAEYEDEFRERMIESGLPVDKQEGVENV</sequence>
<keyword evidence="5" id="KW-0560">Oxidoreductase</keyword>
<keyword evidence="3 7" id="KW-0812">Transmembrane</keyword>
<dbReference type="EMBL" id="BDFE01000008">
    <property type="protein sequence ID" value="GAU08044.1"/>
    <property type="molecule type" value="Genomic_DNA"/>
</dbReference>